<dbReference type="Proteomes" id="UP000789759">
    <property type="component" value="Unassembled WGS sequence"/>
</dbReference>
<dbReference type="EMBL" id="CAJVQA010036055">
    <property type="protein sequence ID" value="CAG8807998.1"/>
    <property type="molecule type" value="Genomic_DNA"/>
</dbReference>
<dbReference type="AlphaFoldDB" id="A0A9N9K291"/>
<keyword evidence="2" id="KW-1185">Reference proteome</keyword>
<evidence type="ECO:0000313" key="2">
    <source>
        <dbReference type="Proteomes" id="UP000789759"/>
    </source>
</evidence>
<name>A0A9N9K291_9GLOM</name>
<gene>
    <name evidence="1" type="ORF">CPELLU_LOCUS18346</name>
</gene>
<reference evidence="1" key="1">
    <citation type="submission" date="2021-06" db="EMBL/GenBank/DDBJ databases">
        <authorList>
            <person name="Kallberg Y."/>
            <person name="Tangrot J."/>
            <person name="Rosling A."/>
        </authorList>
    </citation>
    <scope>NUCLEOTIDE SEQUENCE</scope>
    <source>
        <strain evidence="1">FL966</strain>
    </source>
</reference>
<accession>A0A9N9K291</accession>
<proteinExistence type="predicted"/>
<evidence type="ECO:0000313" key="1">
    <source>
        <dbReference type="EMBL" id="CAG8807998.1"/>
    </source>
</evidence>
<organism evidence="1 2">
    <name type="scientific">Cetraspora pellucida</name>
    <dbReference type="NCBI Taxonomy" id="1433469"/>
    <lineage>
        <taxon>Eukaryota</taxon>
        <taxon>Fungi</taxon>
        <taxon>Fungi incertae sedis</taxon>
        <taxon>Mucoromycota</taxon>
        <taxon>Glomeromycotina</taxon>
        <taxon>Glomeromycetes</taxon>
        <taxon>Diversisporales</taxon>
        <taxon>Gigasporaceae</taxon>
        <taxon>Cetraspora</taxon>
    </lineage>
</organism>
<protein>
    <submittedName>
        <fullName evidence="1">23574_t:CDS:1</fullName>
    </submittedName>
</protein>
<feature type="non-terminal residue" evidence="1">
    <location>
        <position position="70"/>
    </location>
</feature>
<comment type="caution">
    <text evidence="1">The sequence shown here is derived from an EMBL/GenBank/DDBJ whole genome shotgun (WGS) entry which is preliminary data.</text>
</comment>
<sequence length="70" mass="8012">MIEVIINVFALEIKSVHNKSKRNKVEIIPVTINAERSTNKDDILQLFNVNNDYSNKDIDGDCIIMSEGYQ</sequence>